<proteinExistence type="predicted"/>
<accession>A0A315FY04</accession>
<evidence type="ECO:0000313" key="2">
    <source>
        <dbReference type="EMBL" id="PUE58237.1"/>
    </source>
</evidence>
<dbReference type="EMBL" id="NESP01000001">
    <property type="protein sequence ID" value="PUE58237.1"/>
    <property type="molecule type" value="Genomic_DNA"/>
</dbReference>
<dbReference type="RefSeq" id="WP_108358765.1">
    <property type="nucleotide sequence ID" value="NZ_NESP01000001.1"/>
</dbReference>
<reference evidence="2 3" key="1">
    <citation type="submission" date="2017-04" db="EMBL/GenBank/DDBJ databases">
        <title>Unexpected and diverse lifestyles within the genus Limnohabitans.</title>
        <authorList>
            <person name="Kasalicky V."/>
            <person name="Mehrshad M."/>
            <person name="Andrei S.-A."/>
            <person name="Salcher M."/>
            <person name="Kratochvilova H."/>
            <person name="Simek K."/>
            <person name="Ghai R."/>
        </authorList>
    </citation>
    <scope>NUCLEOTIDE SEQUENCE [LARGE SCALE GENOMIC DNA]</scope>
    <source>
        <strain evidence="2 3">MWH-C5</strain>
    </source>
</reference>
<comment type="caution">
    <text evidence="2">The sequence shown here is derived from an EMBL/GenBank/DDBJ whole genome shotgun (WGS) entry which is preliminary data.</text>
</comment>
<protein>
    <submittedName>
        <fullName evidence="2">Uncharacterized protein</fullName>
    </submittedName>
</protein>
<organism evidence="2 3">
    <name type="scientific">Limnohabitans curvus</name>
    <dbReference type="NCBI Taxonomy" id="323423"/>
    <lineage>
        <taxon>Bacteria</taxon>
        <taxon>Pseudomonadati</taxon>
        <taxon>Pseudomonadota</taxon>
        <taxon>Betaproteobacteria</taxon>
        <taxon>Burkholderiales</taxon>
        <taxon>Comamonadaceae</taxon>
        <taxon>Limnohabitans</taxon>
    </lineage>
</organism>
<evidence type="ECO:0000256" key="1">
    <source>
        <dbReference type="SAM" id="MobiDB-lite"/>
    </source>
</evidence>
<dbReference type="AlphaFoldDB" id="A0A315FY04"/>
<gene>
    <name evidence="2" type="ORF">B9Z44_00630</name>
</gene>
<name>A0A315FY04_9BURK</name>
<evidence type="ECO:0000313" key="3">
    <source>
        <dbReference type="Proteomes" id="UP000251341"/>
    </source>
</evidence>
<keyword evidence="3" id="KW-1185">Reference proteome</keyword>
<feature type="region of interest" description="Disordered" evidence="1">
    <location>
        <begin position="1"/>
        <end position="20"/>
    </location>
</feature>
<sequence>MAEEITEATQDPVPSAPEAPDAIQPFIDKAHETIQHEVESAELGKFLRAHIKTFREEWETWSDSAKDAYIHMMVSQLLQRKAAATHIGMGHEFKLPDPSAYTELMLSLQRTQVKPAKRYPAIDMPPKLRNVIC</sequence>
<dbReference type="Proteomes" id="UP000251341">
    <property type="component" value="Unassembled WGS sequence"/>
</dbReference>